<dbReference type="Gene3D" id="3.40.50.300">
    <property type="entry name" value="P-loop containing nucleotide triphosphate hydrolases"/>
    <property type="match status" value="2"/>
</dbReference>
<dbReference type="PANTHER" id="PTHR18867">
    <property type="entry name" value="RAD50"/>
    <property type="match status" value="1"/>
</dbReference>
<dbReference type="InterPro" id="IPR038729">
    <property type="entry name" value="Rad50/SbcC_AAA"/>
</dbReference>
<keyword evidence="5" id="KW-0158">Chromosome</keyword>
<dbReference type="GO" id="GO:0003691">
    <property type="term" value="F:double-stranded telomeric DNA binding"/>
    <property type="evidence" value="ECO:0007669"/>
    <property type="project" value="TreeGrafter"/>
</dbReference>
<feature type="coiled-coil region" evidence="10">
    <location>
        <begin position="750"/>
        <end position="784"/>
    </location>
</feature>
<comment type="similarity">
    <text evidence="4">Belongs to the SMC family. RAD50 subfamily.</text>
</comment>
<feature type="coiled-coil region" evidence="10">
    <location>
        <begin position="101"/>
        <end position="128"/>
    </location>
</feature>
<sequence>MLQQLKISGMRSFSPNSEILIEFDEKLTLILGKNGAGKTTILECIKLACTGVFPPNSDNGKWFIFDAKLLQKNEIHASVSVTLQSQTLSSIKITRSYLLQRKGEKAELRKVENLITRLNDQGKEYEKSLRIGEMDHIVNTAMGLNSAILQYVCFCHQDESLWPFSDSATLKKVFDQIFSTEEFSKAQTTLRKFLKAKRNQLTSKRNELVWSMKMLNEDRGNKDRLKVLWAEVTELKKVLEGAKNEIIYVEGQYNSLKSVQSLWQSNEEKKKELKNVKDFLLSLEEYKDEIPEPAGSKDVVDIIKEKNNLINELKVTEENLKKCEEEGQELYKIIAQVNAECNMINEKMQKSSEEFEKTLEIVGNCKDIHKKALELNEEYEKVKSSRKNAKKEQQLFQNKHENALFTLDYSIKMSEKDLESTQNSLNKLKSINLINNREELDYLTEEISRISNFIEESEKIVQSYKEKSPKIKKLLEKAQFAEEITQENLENTYKSLKSLGISFDSSSNKLLNYSTKVFKLSKGSEGKTCIFYVKKYEFENKNPNILCQIQEIDEEIKSRTNDIREYKDKKLEYEQKRLEIANFIKNTEETLELMANKHGKIEMELKENMVIKNNIIKDYEEYIENTEKSLALLKAHKNSLKVQKNTFQKLSGLISSLKSSENSLSESSTKLQTLKFRQSTLEKNQSSLSVLKTSHQKTLSSLESQLESIKNYQNTLKSHTLYKQYKQQYQNLQSEILNSPAPCDFSPTKCENLNENITKLRIKCGKTEETLQHKKSEIQFLEKKSPNSEEKAIQLYSEIEILEKCVKEQEILQKVLEKSIIAYHQQKIFQINEIIRQIWTETYKGDDIETIFISADPEKTDKRTSFSYKICFKSRNSEIDMRGRCSSGQRMMASLVVRIALAQAFSCGFSVIALDEPTTNMDSSNSEGLAECIAHLAEKHEKLQLIIISHDQDFLKKIIRDSPRESYLTVNKFKNCSYIAKIKVS</sequence>
<evidence type="ECO:0000256" key="2">
    <source>
        <dbReference type="ARBA" id="ARBA00004123"/>
    </source>
</evidence>
<organism evidence="12 13">
    <name type="scientific">Stentor coeruleus</name>
    <dbReference type="NCBI Taxonomy" id="5963"/>
    <lineage>
        <taxon>Eukaryota</taxon>
        <taxon>Sar</taxon>
        <taxon>Alveolata</taxon>
        <taxon>Ciliophora</taxon>
        <taxon>Postciliodesmatophora</taxon>
        <taxon>Heterotrichea</taxon>
        <taxon>Heterotrichida</taxon>
        <taxon>Stentoridae</taxon>
        <taxon>Stentor</taxon>
    </lineage>
</organism>
<comment type="subcellular location">
    <subcellularLocation>
        <location evidence="3">Chromosome</location>
    </subcellularLocation>
    <subcellularLocation>
        <location evidence="2">Nucleus</location>
    </subcellularLocation>
</comment>
<evidence type="ECO:0000256" key="1">
    <source>
        <dbReference type="ARBA" id="ARBA00001947"/>
    </source>
</evidence>
<keyword evidence="8" id="KW-0539">Nucleus</keyword>
<evidence type="ECO:0000256" key="6">
    <source>
        <dbReference type="ARBA" id="ARBA00022723"/>
    </source>
</evidence>
<dbReference type="AlphaFoldDB" id="A0A1R2BX58"/>
<evidence type="ECO:0000256" key="4">
    <source>
        <dbReference type="ARBA" id="ARBA00009439"/>
    </source>
</evidence>
<feature type="coiled-coil region" evidence="10">
    <location>
        <begin position="299"/>
        <end position="431"/>
    </location>
</feature>
<evidence type="ECO:0000256" key="9">
    <source>
        <dbReference type="ARBA" id="ARBA00049360"/>
    </source>
</evidence>
<gene>
    <name evidence="12" type="ORF">SteCoe_18411</name>
</gene>
<dbReference type="InterPro" id="IPR027417">
    <property type="entry name" value="P-loop_NTPase"/>
</dbReference>
<proteinExistence type="inferred from homology"/>
<dbReference type="GO" id="GO:0016887">
    <property type="term" value="F:ATP hydrolysis activity"/>
    <property type="evidence" value="ECO:0007669"/>
    <property type="project" value="InterPro"/>
</dbReference>
<keyword evidence="13" id="KW-1185">Reference proteome</keyword>
<keyword evidence="6" id="KW-0479">Metal-binding</keyword>
<keyword evidence="7" id="KW-0862">Zinc</keyword>
<protein>
    <recommendedName>
        <fullName evidence="11">Rad50/SbcC-type AAA domain-containing protein</fullName>
    </recommendedName>
</protein>
<comment type="catalytic activity">
    <reaction evidence="9">
        <text>ATP + H2O = ADP + phosphate + H(+)</text>
        <dbReference type="Rhea" id="RHEA:13065"/>
        <dbReference type="ChEBI" id="CHEBI:15377"/>
        <dbReference type="ChEBI" id="CHEBI:15378"/>
        <dbReference type="ChEBI" id="CHEBI:30616"/>
        <dbReference type="ChEBI" id="CHEBI:43474"/>
        <dbReference type="ChEBI" id="CHEBI:456216"/>
    </reaction>
</comment>
<dbReference type="SUPFAM" id="SSF52540">
    <property type="entry name" value="P-loop containing nucleoside triphosphate hydrolases"/>
    <property type="match status" value="2"/>
</dbReference>
<evidence type="ECO:0000256" key="10">
    <source>
        <dbReference type="SAM" id="Coils"/>
    </source>
</evidence>
<name>A0A1R2BX58_9CILI</name>
<dbReference type="GO" id="GO:0006302">
    <property type="term" value="P:double-strand break repair"/>
    <property type="evidence" value="ECO:0007669"/>
    <property type="project" value="InterPro"/>
</dbReference>
<evidence type="ECO:0000256" key="5">
    <source>
        <dbReference type="ARBA" id="ARBA00022454"/>
    </source>
</evidence>
<feature type="domain" description="Rad50/SbcC-type AAA" evidence="11">
    <location>
        <begin position="4"/>
        <end position="325"/>
    </location>
</feature>
<evidence type="ECO:0000256" key="7">
    <source>
        <dbReference type="ARBA" id="ARBA00022833"/>
    </source>
</evidence>
<evidence type="ECO:0000313" key="13">
    <source>
        <dbReference type="Proteomes" id="UP000187209"/>
    </source>
</evidence>
<dbReference type="PANTHER" id="PTHR18867:SF12">
    <property type="entry name" value="DNA REPAIR PROTEIN RAD50"/>
    <property type="match status" value="1"/>
</dbReference>
<dbReference type="EMBL" id="MPUH01000390">
    <property type="protein sequence ID" value="OMJ81185.1"/>
    <property type="molecule type" value="Genomic_DNA"/>
</dbReference>
<evidence type="ECO:0000256" key="8">
    <source>
        <dbReference type="ARBA" id="ARBA00023242"/>
    </source>
</evidence>
<dbReference type="GO" id="GO:0043047">
    <property type="term" value="F:single-stranded telomeric DNA binding"/>
    <property type="evidence" value="ECO:0007669"/>
    <property type="project" value="TreeGrafter"/>
</dbReference>
<comment type="cofactor">
    <cofactor evidence="1">
        <name>Zn(2+)</name>
        <dbReference type="ChEBI" id="CHEBI:29105"/>
    </cofactor>
</comment>
<dbReference type="Proteomes" id="UP000187209">
    <property type="component" value="Unassembled WGS sequence"/>
</dbReference>
<dbReference type="GO" id="GO:0070192">
    <property type="term" value="P:chromosome organization involved in meiotic cell cycle"/>
    <property type="evidence" value="ECO:0007669"/>
    <property type="project" value="TreeGrafter"/>
</dbReference>
<keyword evidence="10" id="KW-0175">Coiled coil</keyword>
<evidence type="ECO:0000256" key="3">
    <source>
        <dbReference type="ARBA" id="ARBA00004286"/>
    </source>
</evidence>
<dbReference type="GO" id="GO:0046872">
    <property type="term" value="F:metal ion binding"/>
    <property type="evidence" value="ECO:0007669"/>
    <property type="project" value="UniProtKB-KW"/>
</dbReference>
<evidence type="ECO:0000259" key="11">
    <source>
        <dbReference type="Pfam" id="PF13476"/>
    </source>
</evidence>
<feature type="coiled-coil region" evidence="10">
    <location>
        <begin position="549"/>
        <end position="576"/>
    </location>
</feature>
<reference evidence="12 13" key="1">
    <citation type="submission" date="2016-11" db="EMBL/GenBank/DDBJ databases">
        <title>The macronuclear genome of Stentor coeruleus: a giant cell with tiny introns.</title>
        <authorList>
            <person name="Slabodnick M."/>
            <person name="Ruby J.G."/>
            <person name="Reiff S.B."/>
            <person name="Swart E.C."/>
            <person name="Gosai S."/>
            <person name="Prabakaran S."/>
            <person name="Witkowska E."/>
            <person name="Larue G.E."/>
            <person name="Fisher S."/>
            <person name="Freeman R.M."/>
            <person name="Gunawardena J."/>
            <person name="Chu W."/>
            <person name="Stover N.A."/>
            <person name="Gregory B.D."/>
            <person name="Nowacki M."/>
            <person name="Derisi J."/>
            <person name="Roy S.W."/>
            <person name="Marshall W.F."/>
            <person name="Sood P."/>
        </authorList>
    </citation>
    <scope>NUCLEOTIDE SEQUENCE [LARGE SCALE GENOMIC DNA]</scope>
    <source>
        <strain evidence="12">WM001</strain>
    </source>
</reference>
<dbReference type="GO" id="GO:0000722">
    <property type="term" value="P:telomere maintenance via recombination"/>
    <property type="evidence" value="ECO:0007669"/>
    <property type="project" value="TreeGrafter"/>
</dbReference>
<dbReference type="Pfam" id="PF13476">
    <property type="entry name" value="AAA_23"/>
    <property type="match status" value="1"/>
</dbReference>
<evidence type="ECO:0000313" key="12">
    <source>
        <dbReference type="EMBL" id="OMJ81185.1"/>
    </source>
</evidence>
<dbReference type="GO" id="GO:0051880">
    <property type="term" value="F:G-quadruplex DNA binding"/>
    <property type="evidence" value="ECO:0007669"/>
    <property type="project" value="TreeGrafter"/>
</dbReference>
<feature type="coiled-coil region" evidence="10">
    <location>
        <begin position="616"/>
        <end position="643"/>
    </location>
</feature>
<dbReference type="GO" id="GO:0030870">
    <property type="term" value="C:Mre11 complex"/>
    <property type="evidence" value="ECO:0007669"/>
    <property type="project" value="TreeGrafter"/>
</dbReference>
<accession>A0A1R2BX58</accession>
<dbReference type="GO" id="GO:0000794">
    <property type="term" value="C:condensed nuclear chromosome"/>
    <property type="evidence" value="ECO:0007669"/>
    <property type="project" value="TreeGrafter"/>
</dbReference>
<dbReference type="OrthoDB" id="18797at2759"/>
<dbReference type="GO" id="GO:0007004">
    <property type="term" value="P:telomere maintenance via telomerase"/>
    <property type="evidence" value="ECO:0007669"/>
    <property type="project" value="TreeGrafter"/>
</dbReference>
<comment type="caution">
    <text evidence="12">The sequence shown here is derived from an EMBL/GenBank/DDBJ whole genome shotgun (WGS) entry which is preliminary data.</text>
</comment>